<dbReference type="GO" id="GO:0008270">
    <property type="term" value="F:zinc ion binding"/>
    <property type="evidence" value="ECO:0007669"/>
    <property type="project" value="InterPro"/>
</dbReference>
<accession>A0A0F9TG35</accession>
<dbReference type="Gene3D" id="3.40.1360.10">
    <property type="match status" value="1"/>
</dbReference>
<dbReference type="Gene3D" id="3.90.580.10">
    <property type="entry name" value="Zinc finger, CHC2-type domain"/>
    <property type="match status" value="1"/>
</dbReference>
<dbReference type="AlphaFoldDB" id="A0A0F9TG35"/>
<dbReference type="EMBL" id="LAZR01000234">
    <property type="protein sequence ID" value="KKN80235.1"/>
    <property type="molecule type" value="Genomic_DNA"/>
</dbReference>
<dbReference type="SUPFAM" id="SSF56731">
    <property type="entry name" value="DNA primase core"/>
    <property type="match status" value="1"/>
</dbReference>
<proteinExistence type="predicted"/>
<protein>
    <recommendedName>
        <fullName evidence="2">Bacteriophage T7 Gp4 DNA primase/helicase N-terminal domain-containing protein</fullName>
    </recommendedName>
</protein>
<dbReference type="SUPFAM" id="SSF57783">
    <property type="entry name" value="Zinc beta-ribbon"/>
    <property type="match status" value="1"/>
</dbReference>
<dbReference type="InterPro" id="IPR036977">
    <property type="entry name" value="DNA_primase_Znf_CHC2"/>
</dbReference>
<evidence type="ECO:0008006" key="2">
    <source>
        <dbReference type="Google" id="ProtNLM"/>
    </source>
</evidence>
<reference evidence="1" key="1">
    <citation type="journal article" date="2015" name="Nature">
        <title>Complex archaea that bridge the gap between prokaryotes and eukaryotes.</title>
        <authorList>
            <person name="Spang A."/>
            <person name="Saw J.H."/>
            <person name="Jorgensen S.L."/>
            <person name="Zaremba-Niedzwiedzka K."/>
            <person name="Martijn J."/>
            <person name="Lind A.E."/>
            <person name="van Eijk R."/>
            <person name="Schleper C."/>
            <person name="Guy L."/>
            <person name="Ettema T.J."/>
        </authorList>
    </citation>
    <scope>NUCLEOTIDE SEQUENCE</scope>
</reference>
<organism evidence="1">
    <name type="scientific">marine sediment metagenome</name>
    <dbReference type="NCBI Taxonomy" id="412755"/>
    <lineage>
        <taxon>unclassified sequences</taxon>
        <taxon>metagenomes</taxon>
        <taxon>ecological metagenomes</taxon>
    </lineage>
</organism>
<dbReference type="GO" id="GO:0006260">
    <property type="term" value="P:DNA replication"/>
    <property type="evidence" value="ECO:0007669"/>
    <property type="project" value="InterPro"/>
</dbReference>
<evidence type="ECO:0000313" key="1">
    <source>
        <dbReference type="EMBL" id="KKN80235.1"/>
    </source>
</evidence>
<sequence length="305" mass="34263">MSNFINAIVKKLGQPIHIADDEHRFICPFCDDNSGHFYVNEEKGFFCQRCMERGRPARLLELLGITKAEVEGGPPETAELWRRLTVTPEGEVEKTEAREVELPQQVWNSWAVPVVREYALRRNVSEWRQYQLGLKAWNDRNHEYRLLFPDYTNATLVYWTARAIRDGVKPKYQSATGSDKAMCVWNLENVNPEWPIYVCEGNFSALSCGPNGVAIYGKYVSRAQVEMLSKAAGPQGVRLVLDSDAIDMTFDAIARFQGLGVPVGAVLLPSGQDPDSLDKAILADMLLSSQPLSLTDVDRLRLGIV</sequence>
<name>A0A0F9TG35_9ZZZZ</name>
<dbReference type="GO" id="GO:0003677">
    <property type="term" value="F:DNA binding"/>
    <property type="evidence" value="ECO:0007669"/>
    <property type="project" value="InterPro"/>
</dbReference>
<comment type="caution">
    <text evidence="1">The sequence shown here is derived from an EMBL/GenBank/DDBJ whole genome shotgun (WGS) entry which is preliminary data.</text>
</comment>
<gene>
    <name evidence="1" type="ORF">LCGC14_0332040</name>
</gene>